<reference evidence="2 3" key="1">
    <citation type="submission" date="2019-03" db="EMBL/GenBank/DDBJ databases">
        <title>First draft genome of Liparis tanakae, snailfish: a comprehensive survey of snailfish specific genes.</title>
        <authorList>
            <person name="Kim W."/>
            <person name="Song I."/>
            <person name="Jeong J.-H."/>
            <person name="Kim D."/>
            <person name="Kim S."/>
            <person name="Ryu S."/>
            <person name="Song J.Y."/>
            <person name="Lee S.K."/>
        </authorList>
    </citation>
    <scope>NUCLEOTIDE SEQUENCE [LARGE SCALE GENOMIC DNA]</scope>
    <source>
        <tissue evidence="2">Muscle</tissue>
    </source>
</reference>
<comment type="caution">
    <text evidence="2">The sequence shown here is derived from an EMBL/GenBank/DDBJ whole genome shotgun (WGS) entry which is preliminary data.</text>
</comment>
<dbReference type="EMBL" id="SRLO01003459">
    <property type="protein sequence ID" value="TNN31454.1"/>
    <property type="molecule type" value="Genomic_DNA"/>
</dbReference>
<dbReference type="AlphaFoldDB" id="A0A4Z2ESV6"/>
<feature type="region of interest" description="Disordered" evidence="1">
    <location>
        <begin position="38"/>
        <end position="91"/>
    </location>
</feature>
<sequence length="91" mass="9984">MKSEPFAVASCRSPTGPFTTQAAALSIVTMGWSHLYNGERREREGWREGEREVSRTKAGLHPPWWSTAPSAGGHEQMSQGRWGEGEGARGI</sequence>
<dbReference type="Proteomes" id="UP000314294">
    <property type="component" value="Unassembled WGS sequence"/>
</dbReference>
<evidence type="ECO:0000313" key="3">
    <source>
        <dbReference type="Proteomes" id="UP000314294"/>
    </source>
</evidence>
<proteinExistence type="predicted"/>
<feature type="compositionally biased region" description="Basic and acidic residues" evidence="1">
    <location>
        <begin position="38"/>
        <end position="55"/>
    </location>
</feature>
<name>A0A4Z2ESV6_9TELE</name>
<evidence type="ECO:0000256" key="1">
    <source>
        <dbReference type="SAM" id="MobiDB-lite"/>
    </source>
</evidence>
<accession>A0A4Z2ESV6</accession>
<evidence type="ECO:0000313" key="2">
    <source>
        <dbReference type="EMBL" id="TNN31454.1"/>
    </source>
</evidence>
<gene>
    <name evidence="2" type="ORF">EYF80_058393</name>
</gene>
<organism evidence="2 3">
    <name type="scientific">Liparis tanakae</name>
    <name type="common">Tanaka's snailfish</name>
    <dbReference type="NCBI Taxonomy" id="230148"/>
    <lineage>
        <taxon>Eukaryota</taxon>
        <taxon>Metazoa</taxon>
        <taxon>Chordata</taxon>
        <taxon>Craniata</taxon>
        <taxon>Vertebrata</taxon>
        <taxon>Euteleostomi</taxon>
        <taxon>Actinopterygii</taxon>
        <taxon>Neopterygii</taxon>
        <taxon>Teleostei</taxon>
        <taxon>Neoteleostei</taxon>
        <taxon>Acanthomorphata</taxon>
        <taxon>Eupercaria</taxon>
        <taxon>Perciformes</taxon>
        <taxon>Cottioidei</taxon>
        <taxon>Cottales</taxon>
        <taxon>Liparidae</taxon>
        <taxon>Liparis</taxon>
    </lineage>
</organism>
<keyword evidence="3" id="KW-1185">Reference proteome</keyword>
<protein>
    <submittedName>
        <fullName evidence="2">Uncharacterized protein</fullName>
    </submittedName>
</protein>